<feature type="domain" description="4Fe-4S Mo/W bis-MGD-type" evidence="14">
    <location>
        <begin position="240"/>
        <end position="296"/>
    </location>
</feature>
<feature type="domain" description="4Fe-4S His(Cys)3-ligated-type" evidence="15">
    <location>
        <begin position="102"/>
        <end position="141"/>
    </location>
</feature>
<dbReference type="PROSITE" id="PS00643">
    <property type="entry name" value="COMPLEX1_75K_3"/>
    <property type="match status" value="1"/>
</dbReference>
<evidence type="ECO:0000313" key="16">
    <source>
        <dbReference type="EMBL" id="MFC7618000.1"/>
    </source>
</evidence>
<evidence type="ECO:0000256" key="5">
    <source>
        <dbReference type="ARBA" id="ARBA00022719"/>
    </source>
</evidence>
<dbReference type="SUPFAM" id="SSF54292">
    <property type="entry name" value="2Fe-2S ferredoxin-like"/>
    <property type="match status" value="1"/>
</dbReference>
<dbReference type="InterPro" id="IPR009010">
    <property type="entry name" value="Asp_de-COase-like_dom_sf"/>
</dbReference>
<comment type="cofactor">
    <cofactor evidence="12">
        <name>[2Fe-2S] cluster</name>
        <dbReference type="ChEBI" id="CHEBI:190135"/>
    </cofactor>
    <text evidence="12">Binds 1 [2Fe-2S] cluster per subunit.</text>
</comment>
<evidence type="ECO:0000259" key="15">
    <source>
        <dbReference type="PROSITE" id="PS51839"/>
    </source>
</evidence>
<evidence type="ECO:0000256" key="8">
    <source>
        <dbReference type="ARBA" id="ARBA00023004"/>
    </source>
</evidence>
<comment type="catalytic activity">
    <reaction evidence="11 12">
        <text>a quinone + NADH + 5 H(+)(in) = a quinol + NAD(+) + 4 H(+)(out)</text>
        <dbReference type="Rhea" id="RHEA:57888"/>
        <dbReference type="ChEBI" id="CHEBI:15378"/>
        <dbReference type="ChEBI" id="CHEBI:24646"/>
        <dbReference type="ChEBI" id="CHEBI:57540"/>
        <dbReference type="ChEBI" id="CHEBI:57945"/>
        <dbReference type="ChEBI" id="CHEBI:132124"/>
    </reaction>
</comment>
<dbReference type="Pfam" id="PF22151">
    <property type="entry name" value="Fer4_NDSU1"/>
    <property type="match status" value="1"/>
</dbReference>
<organism evidence="16 17">
    <name type="scientific">Actinokineospora soli</name>
    <dbReference type="NCBI Taxonomy" id="1048753"/>
    <lineage>
        <taxon>Bacteria</taxon>
        <taxon>Bacillati</taxon>
        <taxon>Actinomycetota</taxon>
        <taxon>Actinomycetes</taxon>
        <taxon>Pseudonocardiales</taxon>
        <taxon>Pseudonocardiaceae</taxon>
        <taxon>Actinokineospora</taxon>
    </lineage>
</organism>
<accession>A0ABW2TVU2</accession>
<evidence type="ECO:0000256" key="12">
    <source>
        <dbReference type="RuleBase" id="RU003525"/>
    </source>
</evidence>
<dbReference type="PROSITE" id="PS51839">
    <property type="entry name" value="4FE4S_HC3"/>
    <property type="match status" value="1"/>
</dbReference>
<comment type="cofactor">
    <cofactor evidence="1 12">
        <name>[4Fe-4S] cluster</name>
        <dbReference type="ChEBI" id="CHEBI:49883"/>
    </cofactor>
</comment>
<comment type="function">
    <text evidence="12">NDH-1 shuttles electrons from NADH, via FMN and iron-sulfur (Fe-S) centers, to quinones in the respiratory chain. Couples the redox reaction to proton translocation (for every two electrons transferred, four hydrogen ions are translocated across the cytoplasmic membrane), and thus conserves the redox energy in a proton gradient.</text>
</comment>
<evidence type="ECO:0000256" key="7">
    <source>
        <dbReference type="ARBA" id="ARBA00022967"/>
    </source>
</evidence>
<dbReference type="Proteomes" id="UP001596512">
    <property type="component" value="Unassembled WGS sequence"/>
</dbReference>
<protein>
    <recommendedName>
        <fullName evidence="12">NADH-quinone oxidoreductase</fullName>
        <ecNumber evidence="12">7.1.1.-</ecNumber>
    </recommendedName>
</protein>
<dbReference type="PROSITE" id="PS51085">
    <property type="entry name" value="2FE2S_FER_2"/>
    <property type="match status" value="1"/>
</dbReference>
<keyword evidence="9 12" id="KW-0411">Iron-sulfur</keyword>
<dbReference type="SUPFAM" id="SSF50692">
    <property type="entry name" value="ADC-like"/>
    <property type="match status" value="1"/>
</dbReference>
<sequence>MTIAPENPTTDKPPVPEGHVRLTIDGIEVDAPKGELVIRTAERLGIMIPRFCDHPLLDPAGACRQCLVEVEMGGRPMPKPQASCTITVADGMVVKTQETSPVADKAQQGVMELLLINHPLDCPICDKGGECPLQNQAMSNGRADSRFHETKRTFAKPIPISTQVLLDRERCVLCQRCTRFSSQIAGDPFIELLERGAQQQIGIAEEKPFQSYFSGNTIQICPVGALTSAAYRFRSRPFDLVSTPSVCEHCSSGCAERTDWRRGKVMRKLAGDDPEVNEEWICDKGRFAFRYVTAGDRITRPMVRDAKTGELVESSWTEALRVAADGLLAAREQGVGVLAGGRLTVEDAYAYGKFARIALRTNDVDFRARPHSAEELDFLASTVVGTTPADGVTFGAIEKAPAVLCVAFEPEEEAPIVFLRLRKAARKNRTKVFHVGQWSSPSVTKTMGTLLACAPGTEPKTLDALAQHAPDVSEALSAAGAVILVGERAAAVPGLFSAVLRLAGSTGAKVAWIPRRAGERGALEAGVAPTLLPGGRPVADPKARTAVEQVWGLAEGALPSMPGRDTDAILAAAAAGQLGGLVVGGVDPNDLADPELALRALSEVGFLVSLELRHSAVTAHADVVLPVAAAVEKSGSFRNWEGRHRPFGNTLESTGTLPDCRVLDTLAVEMDADLFTQTPDAAAADLAKLTGPNAVERSATAPDVAAAPQTAGSGEAVLATWRMLLDNGSLQDGEPHLAGTQRPVYARMSLATATALGVAVTGTATVSTSRGDIAVPVQVADLPDGVVWLPTNSPGSAVHPTLGAGHGDVVSVAGSEEATR</sequence>
<keyword evidence="3 12" id="KW-0004">4Fe-4S</keyword>
<dbReference type="InterPro" id="IPR010228">
    <property type="entry name" value="NADH_UbQ_OxRdtase_Gsu"/>
</dbReference>
<keyword evidence="6 12" id="KW-0479">Metal-binding</keyword>
<reference evidence="17" key="1">
    <citation type="journal article" date="2019" name="Int. J. Syst. Evol. Microbiol.">
        <title>The Global Catalogue of Microorganisms (GCM) 10K type strain sequencing project: providing services to taxonomists for standard genome sequencing and annotation.</title>
        <authorList>
            <consortium name="The Broad Institute Genomics Platform"/>
            <consortium name="The Broad Institute Genome Sequencing Center for Infectious Disease"/>
            <person name="Wu L."/>
            <person name="Ma J."/>
        </authorList>
    </citation>
    <scope>NUCLEOTIDE SEQUENCE [LARGE SCALE GENOMIC DNA]</scope>
    <source>
        <strain evidence="17">JCM 17695</strain>
    </source>
</reference>
<dbReference type="Gene3D" id="3.10.20.740">
    <property type="match status" value="1"/>
</dbReference>
<evidence type="ECO:0000256" key="10">
    <source>
        <dbReference type="ARBA" id="ARBA00023027"/>
    </source>
</evidence>
<keyword evidence="5 12" id="KW-0874">Quinone</keyword>
<keyword evidence="10 12" id="KW-0520">NAD</keyword>
<evidence type="ECO:0000256" key="2">
    <source>
        <dbReference type="ARBA" id="ARBA00005404"/>
    </source>
</evidence>
<dbReference type="SUPFAM" id="SSF53706">
    <property type="entry name" value="Formate dehydrogenase/DMSO reductase, domains 1-3"/>
    <property type="match status" value="1"/>
</dbReference>
<evidence type="ECO:0000256" key="4">
    <source>
        <dbReference type="ARBA" id="ARBA00022714"/>
    </source>
</evidence>
<dbReference type="SUPFAM" id="SSF54862">
    <property type="entry name" value="4Fe-4S ferredoxins"/>
    <property type="match status" value="1"/>
</dbReference>
<dbReference type="Pfam" id="PF13510">
    <property type="entry name" value="Fer2_4"/>
    <property type="match status" value="1"/>
</dbReference>
<dbReference type="EMBL" id="JBHTEY010000004">
    <property type="protein sequence ID" value="MFC7618000.1"/>
    <property type="molecule type" value="Genomic_DNA"/>
</dbReference>
<keyword evidence="17" id="KW-1185">Reference proteome</keyword>
<dbReference type="Gene3D" id="3.30.70.20">
    <property type="match status" value="1"/>
</dbReference>
<dbReference type="InterPro" id="IPR036010">
    <property type="entry name" value="2Fe-2S_ferredoxin-like_sf"/>
</dbReference>
<dbReference type="Gene3D" id="3.40.50.740">
    <property type="match status" value="2"/>
</dbReference>
<dbReference type="EC" id="7.1.1.-" evidence="12"/>
<evidence type="ECO:0000256" key="11">
    <source>
        <dbReference type="ARBA" id="ARBA00047712"/>
    </source>
</evidence>
<dbReference type="CDD" id="cd02788">
    <property type="entry name" value="MopB_CT_NDH-1_NuoG2-N7"/>
    <property type="match status" value="1"/>
</dbReference>
<comment type="caution">
    <text evidence="16">The sequence shown here is derived from an EMBL/GenBank/DDBJ whole genome shotgun (WGS) entry which is preliminary data.</text>
</comment>
<evidence type="ECO:0000256" key="1">
    <source>
        <dbReference type="ARBA" id="ARBA00001966"/>
    </source>
</evidence>
<keyword evidence="4 12" id="KW-0001">2Fe-2S</keyword>
<dbReference type="CDD" id="cd00207">
    <property type="entry name" value="fer2"/>
    <property type="match status" value="1"/>
</dbReference>
<dbReference type="GO" id="GO:0050136">
    <property type="term" value="F:NADH dehydrogenase (quinone) (non-electrogenic) activity"/>
    <property type="evidence" value="ECO:0007669"/>
    <property type="project" value="UniProtKB-EC"/>
</dbReference>
<keyword evidence="8 12" id="KW-0408">Iron</keyword>
<dbReference type="InterPro" id="IPR054351">
    <property type="entry name" value="NADH_UbQ_OxRdtase_ferredoxin"/>
</dbReference>
<evidence type="ECO:0000256" key="3">
    <source>
        <dbReference type="ARBA" id="ARBA00022485"/>
    </source>
</evidence>
<dbReference type="InterPro" id="IPR050123">
    <property type="entry name" value="Prok_molybdopt-oxidoreductase"/>
</dbReference>
<evidence type="ECO:0000256" key="9">
    <source>
        <dbReference type="ARBA" id="ARBA00023014"/>
    </source>
</evidence>
<dbReference type="InterPro" id="IPR019574">
    <property type="entry name" value="NADH_UbQ_OxRdtase_Gsu_4Fe4S-bd"/>
</dbReference>
<dbReference type="SMART" id="SM00926">
    <property type="entry name" value="Molybdop_Fe4S4"/>
    <property type="match status" value="1"/>
</dbReference>
<proteinExistence type="inferred from homology"/>
<name>A0ABW2TVU2_9PSEU</name>
<dbReference type="Pfam" id="PF10588">
    <property type="entry name" value="NADH-G_4Fe-4S_3"/>
    <property type="match status" value="1"/>
</dbReference>
<keyword evidence="16" id="KW-0560">Oxidoreductase</keyword>
<dbReference type="Pfam" id="PF00384">
    <property type="entry name" value="Molybdopterin"/>
    <property type="match status" value="1"/>
</dbReference>
<dbReference type="InterPro" id="IPR006963">
    <property type="entry name" value="Mopterin_OxRdtase_4Fe-4S_dom"/>
</dbReference>
<dbReference type="InterPro" id="IPR001041">
    <property type="entry name" value="2Fe-2S_ferredoxin-type"/>
</dbReference>
<dbReference type="InterPro" id="IPR006656">
    <property type="entry name" value="Mopterin_OxRdtase"/>
</dbReference>
<evidence type="ECO:0000256" key="6">
    <source>
        <dbReference type="ARBA" id="ARBA00022723"/>
    </source>
</evidence>
<dbReference type="PANTHER" id="PTHR43105:SF12">
    <property type="entry name" value="NADH-QUINONE OXIDOREDUCTASE SUBUNIT G"/>
    <property type="match status" value="1"/>
</dbReference>
<gene>
    <name evidence="16" type="ORF">ACFQV2_36005</name>
</gene>
<feature type="domain" description="2Fe-2S ferredoxin-type" evidence="13">
    <location>
        <begin position="18"/>
        <end position="100"/>
    </location>
</feature>
<dbReference type="Pfam" id="PF22117">
    <property type="entry name" value="Fer4_Nqo3"/>
    <property type="match status" value="1"/>
</dbReference>
<dbReference type="PROSITE" id="PS51669">
    <property type="entry name" value="4FE4S_MOW_BIS_MGD"/>
    <property type="match status" value="1"/>
</dbReference>
<dbReference type="Gene3D" id="2.20.25.90">
    <property type="entry name" value="ADC-like domains"/>
    <property type="match status" value="1"/>
</dbReference>
<dbReference type="PROSITE" id="PS00641">
    <property type="entry name" value="COMPLEX1_75K_1"/>
    <property type="match status" value="1"/>
</dbReference>
<evidence type="ECO:0000259" key="13">
    <source>
        <dbReference type="PROSITE" id="PS51085"/>
    </source>
</evidence>
<evidence type="ECO:0000313" key="17">
    <source>
        <dbReference type="Proteomes" id="UP001596512"/>
    </source>
</evidence>
<dbReference type="SMART" id="SM00929">
    <property type="entry name" value="NADH-G_4Fe-4S_3"/>
    <property type="match status" value="1"/>
</dbReference>
<dbReference type="PANTHER" id="PTHR43105">
    <property type="entry name" value="RESPIRATORY NITRATE REDUCTASE"/>
    <property type="match status" value="1"/>
</dbReference>
<dbReference type="InterPro" id="IPR000283">
    <property type="entry name" value="NADH_UbQ_OxRdtase_75kDa_su_CS"/>
</dbReference>
<dbReference type="Gene3D" id="3.40.228.10">
    <property type="entry name" value="Dimethylsulfoxide Reductase, domain 2"/>
    <property type="match status" value="1"/>
</dbReference>
<dbReference type="NCBIfam" id="TIGR01973">
    <property type="entry name" value="NuoG"/>
    <property type="match status" value="1"/>
</dbReference>
<dbReference type="NCBIfam" id="NF005895">
    <property type="entry name" value="PRK07860.1"/>
    <property type="match status" value="1"/>
</dbReference>
<keyword evidence="7 12" id="KW-1278">Translocase</keyword>
<evidence type="ECO:0000259" key="14">
    <source>
        <dbReference type="PROSITE" id="PS51669"/>
    </source>
</evidence>
<comment type="similarity">
    <text evidence="2 12">Belongs to the complex I 75 kDa subunit family.</text>
</comment>
<dbReference type="PROSITE" id="PS00642">
    <property type="entry name" value="COMPLEX1_75K_2"/>
    <property type="match status" value="1"/>
</dbReference>